<evidence type="ECO:0000256" key="3">
    <source>
        <dbReference type="ARBA" id="ARBA00023098"/>
    </source>
</evidence>
<evidence type="ECO:0000256" key="1">
    <source>
        <dbReference type="ARBA" id="ARBA00022801"/>
    </source>
</evidence>
<dbReference type="Pfam" id="PF01734">
    <property type="entry name" value="Patatin"/>
    <property type="match status" value="1"/>
</dbReference>
<dbReference type="GO" id="GO:0016787">
    <property type="term" value="F:hydrolase activity"/>
    <property type="evidence" value="ECO:0007669"/>
    <property type="project" value="UniProtKB-UniRule"/>
</dbReference>
<dbReference type="EMBL" id="CP020612">
    <property type="protein sequence ID" value="ARJ68666.1"/>
    <property type="molecule type" value="Genomic_DNA"/>
</dbReference>
<evidence type="ECO:0000256" key="2">
    <source>
        <dbReference type="ARBA" id="ARBA00022963"/>
    </source>
</evidence>
<dbReference type="InterPro" id="IPR016035">
    <property type="entry name" value="Acyl_Trfase/lysoPLipase"/>
</dbReference>
<evidence type="ECO:0000313" key="6">
    <source>
        <dbReference type="EMBL" id="ARJ68666.1"/>
    </source>
</evidence>
<feature type="short sequence motif" description="GXSXG" evidence="4">
    <location>
        <begin position="60"/>
        <end position="64"/>
    </location>
</feature>
<dbReference type="GO" id="GO:0016042">
    <property type="term" value="P:lipid catabolic process"/>
    <property type="evidence" value="ECO:0007669"/>
    <property type="project" value="UniProtKB-UniRule"/>
</dbReference>
<reference evidence="6 7" key="1">
    <citation type="submission" date="2017-03" db="EMBL/GenBank/DDBJ databases">
        <title>Genome sequence of Paracoccus contaminans isolated from a water microcosm.</title>
        <authorList>
            <person name="Aurass P."/>
            <person name="Karste S."/>
            <person name="Trost E."/>
            <person name="Glaeser S.P."/>
            <person name="Kaempfer P."/>
            <person name="Flieger A."/>
        </authorList>
    </citation>
    <scope>NUCLEOTIDE SEQUENCE [LARGE SCALE GENOMIC DNA]</scope>
    <source>
        <strain evidence="7">RKI 16-01929T\LMG 29738T\CCM 8701T\CIP 111112T</strain>
    </source>
</reference>
<keyword evidence="3 4" id="KW-0443">Lipid metabolism</keyword>
<organism evidence="6 7">
    <name type="scientific">Paracoccus contaminans</name>
    <dbReference type="NCBI Taxonomy" id="1945662"/>
    <lineage>
        <taxon>Bacteria</taxon>
        <taxon>Pseudomonadati</taxon>
        <taxon>Pseudomonadota</taxon>
        <taxon>Alphaproteobacteria</taxon>
        <taxon>Rhodobacterales</taxon>
        <taxon>Paracoccaceae</taxon>
        <taxon>Paracoccus</taxon>
    </lineage>
</organism>
<accession>A0A1W6CUY8</accession>
<feature type="active site" description="Proton acceptor" evidence="4">
    <location>
        <position position="214"/>
    </location>
</feature>
<keyword evidence="7" id="KW-1185">Reference proteome</keyword>
<dbReference type="InterPro" id="IPR050301">
    <property type="entry name" value="NTE"/>
</dbReference>
<evidence type="ECO:0000256" key="4">
    <source>
        <dbReference type="PROSITE-ProRule" id="PRU01161"/>
    </source>
</evidence>
<dbReference type="Gene3D" id="3.40.1090.10">
    <property type="entry name" value="Cytosolic phospholipase A2 catalytic domain"/>
    <property type="match status" value="2"/>
</dbReference>
<dbReference type="Proteomes" id="UP000193017">
    <property type="component" value="Chromosome"/>
</dbReference>
<dbReference type="PROSITE" id="PS51635">
    <property type="entry name" value="PNPLA"/>
    <property type="match status" value="1"/>
</dbReference>
<proteinExistence type="predicted"/>
<protein>
    <recommendedName>
        <fullName evidence="5">PNPLA domain-containing protein</fullName>
    </recommendedName>
</protein>
<dbReference type="InterPro" id="IPR002641">
    <property type="entry name" value="PNPLA_dom"/>
</dbReference>
<dbReference type="KEGG" id="pcon:B0A89_02445"/>
<keyword evidence="2 4" id="KW-0442">Lipid degradation</keyword>
<dbReference type="PANTHER" id="PTHR14226:SF57">
    <property type="entry name" value="BLR7027 PROTEIN"/>
    <property type="match status" value="1"/>
</dbReference>
<keyword evidence="1 4" id="KW-0378">Hydrolase</keyword>
<evidence type="ECO:0000259" key="5">
    <source>
        <dbReference type="PROSITE" id="PS51635"/>
    </source>
</evidence>
<name>A0A1W6CUY8_9RHOB</name>
<feature type="domain" description="PNPLA" evidence="5">
    <location>
        <begin position="29"/>
        <end position="227"/>
    </location>
</feature>
<dbReference type="PANTHER" id="PTHR14226">
    <property type="entry name" value="NEUROPATHY TARGET ESTERASE/SWISS CHEESE D.MELANOGASTER"/>
    <property type="match status" value="1"/>
</dbReference>
<gene>
    <name evidence="6" type="ORF">B0A89_02445</name>
</gene>
<feature type="active site" description="Nucleophile" evidence="4">
    <location>
        <position position="62"/>
    </location>
</feature>
<evidence type="ECO:0000313" key="7">
    <source>
        <dbReference type="Proteomes" id="UP000193017"/>
    </source>
</evidence>
<dbReference type="SUPFAM" id="SSF52151">
    <property type="entry name" value="FabD/lysophospholipase-like"/>
    <property type="match status" value="1"/>
</dbReference>
<feature type="short sequence motif" description="DGA/G" evidence="4">
    <location>
        <begin position="214"/>
        <end position="216"/>
    </location>
</feature>
<dbReference type="AlphaFoldDB" id="A0A1W6CUY8"/>
<dbReference type="STRING" id="1945662.B0A89_02445"/>
<sequence>MAAAEARSARQPGRIFQRNQMMTSWNHVLSFSGGNALGVFHAGAVQALIERGIMPAHVAGTSIGAITGALWLGGPPEQAVERLTAFWQGSVDGLALGGASALRKASALRALLVGRPALFRPGLPGFLAALPGVIPDDHLFETAPMARLLSSLVDIEALNASPTRLSIVALDQTTGEPAVFDNHDGGLRIEHVLASAALPLGFPPVVIDGRRLVDGGLSENCPVRRLFEPMPTSATRCWVLDPWPLAGAAPGSLDQVLSRGQDLAFASQRAWALRDVRARVEAADMPPVMVHEVLPSGDGWEIGAKAFDYTPAALARRWEAGHAAMTQALDAVDEAAAEPSAPAAAPSVAADA</sequence>
<dbReference type="OrthoDB" id="5290098at2"/>
<comment type="caution">
    <text evidence="4">Lacks conserved residue(s) required for the propagation of feature annotation.</text>
</comment>